<keyword evidence="3" id="KW-1185">Reference proteome</keyword>
<comment type="caution">
    <text evidence="2">The sequence shown here is derived from an EMBL/GenBank/DDBJ whole genome shotgun (WGS) entry which is preliminary data.</text>
</comment>
<keyword evidence="1" id="KW-0812">Transmembrane</keyword>
<proteinExistence type="predicted"/>
<reference evidence="2 3" key="1">
    <citation type="submission" date="2010-04" db="EMBL/GenBank/DDBJ databases">
        <authorList>
            <person name="Muzny D."/>
            <person name="Qin X."/>
            <person name="Deng J."/>
            <person name="Jiang H."/>
            <person name="Liu Y."/>
            <person name="Qu J."/>
            <person name="Song X.-Z."/>
            <person name="Zhang L."/>
            <person name="Thornton R."/>
            <person name="Coyle M."/>
            <person name="Francisco L."/>
            <person name="Jackson L."/>
            <person name="Javaid M."/>
            <person name="Korchina V."/>
            <person name="Kovar C."/>
            <person name="Mata R."/>
            <person name="Mathew T."/>
            <person name="Ngo R."/>
            <person name="Nguyen L."/>
            <person name="Nguyen N."/>
            <person name="Okwuonu G."/>
            <person name="Ongeri F."/>
            <person name="Pham C."/>
            <person name="Simmons D."/>
            <person name="Wilczek-Boney K."/>
            <person name="Hale W."/>
            <person name="Jakkamsetti A."/>
            <person name="Pham P."/>
            <person name="Ruth R."/>
            <person name="San Lucas F."/>
            <person name="Warren J."/>
            <person name="Zhang J."/>
            <person name="Zhao Z."/>
            <person name="Zhou C."/>
            <person name="Zhu D."/>
            <person name="Lee S."/>
            <person name="Bess C."/>
            <person name="Blankenburg K."/>
            <person name="Forbes L."/>
            <person name="Fu Q."/>
            <person name="Gubbala S."/>
            <person name="Hirani K."/>
            <person name="Jayaseelan J.C."/>
            <person name="Lara F."/>
            <person name="Munidasa M."/>
            <person name="Palculict T."/>
            <person name="Patil S."/>
            <person name="Pu L.-L."/>
            <person name="Saada N."/>
            <person name="Tang L."/>
            <person name="Weissenberger G."/>
            <person name="Zhu Y."/>
            <person name="Hemphill L."/>
            <person name="Shang Y."/>
            <person name="Youmans B."/>
            <person name="Ayvaz T."/>
            <person name="Ross M."/>
            <person name="Santibanez J."/>
            <person name="Aqrawi P."/>
            <person name="Gross S."/>
            <person name="Joshi V."/>
            <person name="Fowler G."/>
            <person name="Nazareth L."/>
            <person name="Reid J."/>
            <person name="Worley K."/>
            <person name="Petrosino J."/>
            <person name="Highlander S."/>
            <person name="Gibbs R."/>
        </authorList>
    </citation>
    <scope>NUCLEOTIDE SEQUENCE [LARGE SCALE GENOMIC DNA]</scope>
    <source>
        <strain evidence="2 3">DSM 11664</strain>
    </source>
</reference>
<gene>
    <name evidence="2" type="ORF">HMPREF0493_0862</name>
</gene>
<sequence>MHYVRQIMPALMAGTWLTLRIFFWTLLISLPLGILVALG</sequence>
<protein>
    <submittedName>
        <fullName evidence="2">Uncharacterized protein</fullName>
    </submittedName>
</protein>
<feature type="transmembrane region" description="Helical" evidence="1">
    <location>
        <begin position="21"/>
        <end position="38"/>
    </location>
</feature>
<organism evidence="2 3">
    <name type="scientific">Lactobacillus amylolyticus DSM 11664</name>
    <dbReference type="NCBI Taxonomy" id="585524"/>
    <lineage>
        <taxon>Bacteria</taxon>
        <taxon>Bacillati</taxon>
        <taxon>Bacillota</taxon>
        <taxon>Bacilli</taxon>
        <taxon>Lactobacillales</taxon>
        <taxon>Lactobacillaceae</taxon>
        <taxon>Lactobacillus</taxon>
    </lineage>
</organism>
<name>D4YTK1_9LACO</name>
<keyword evidence="1" id="KW-1133">Transmembrane helix</keyword>
<dbReference type="Proteomes" id="UP000004069">
    <property type="component" value="Unassembled WGS sequence"/>
</dbReference>
<keyword evidence="1" id="KW-0472">Membrane</keyword>
<accession>D4YTK1</accession>
<evidence type="ECO:0000313" key="3">
    <source>
        <dbReference type="Proteomes" id="UP000004069"/>
    </source>
</evidence>
<evidence type="ECO:0000256" key="1">
    <source>
        <dbReference type="SAM" id="Phobius"/>
    </source>
</evidence>
<dbReference type="AlphaFoldDB" id="D4YTK1"/>
<evidence type="ECO:0000313" key="2">
    <source>
        <dbReference type="EMBL" id="EFG55467.1"/>
    </source>
</evidence>
<dbReference type="EMBL" id="ADNY01000031">
    <property type="protein sequence ID" value="EFG55467.1"/>
    <property type="molecule type" value="Genomic_DNA"/>
</dbReference>